<dbReference type="InterPro" id="IPR016024">
    <property type="entry name" value="ARM-type_fold"/>
</dbReference>
<evidence type="ECO:0000256" key="1">
    <source>
        <dbReference type="SAM" id="MobiDB-lite"/>
    </source>
</evidence>
<comment type="caution">
    <text evidence="2">The sequence shown here is derived from an EMBL/GenBank/DDBJ whole genome shotgun (WGS) entry which is preliminary data.</text>
</comment>
<accession>A0A5J4Z7C8</accession>
<name>A0A5J4Z7C8_PORPP</name>
<feature type="compositionally biased region" description="Polar residues" evidence="1">
    <location>
        <begin position="170"/>
        <end position="189"/>
    </location>
</feature>
<evidence type="ECO:0000313" key="2">
    <source>
        <dbReference type="EMBL" id="KAA8499245.1"/>
    </source>
</evidence>
<feature type="compositionally biased region" description="Polar residues" evidence="1">
    <location>
        <begin position="446"/>
        <end position="459"/>
    </location>
</feature>
<dbReference type="OrthoDB" id="10320360at2759"/>
<feature type="region of interest" description="Disordered" evidence="1">
    <location>
        <begin position="168"/>
        <end position="196"/>
    </location>
</feature>
<gene>
    <name evidence="2" type="ORF">FVE85_6830</name>
</gene>
<keyword evidence="3" id="KW-1185">Reference proteome</keyword>
<protein>
    <submittedName>
        <fullName evidence="2">Uncharacterized protein</fullName>
    </submittedName>
</protein>
<dbReference type="SUPFAM" id="SSF48371">
    <property type="entry name" value="ARM repeat"/>
    <property type="match status" value="1"/>
</dbReference>
<organism evidence="2 3">
    <name type="scientific">Porphyridium purpureum</name>
    <name type="common">Red alga</name>
    <name type="synonym">Porphyridium cruentum</name>
    <dbReference type="NCBI Taxonomy" id="35688"/>
    <lineage>
        <taxon>Eukaryota</taxon>
        <taxon>Rhodophyta</taxon>
        <taxon>Bangiophyceae</taxon>
        <taxon>Porphyridiales</taxon>
        <taxon>Porphyridiaceae</taxon>
        <taxon>Porphyridium</taxon>
    </lineage>
</organism>
<sequence length="1302" mass="143261">MSEVVVGLGKRLLHKNEHVSTLAALQGLAAQGYDVSDCVGYVLRYILMSQSRDTLPMSVVSLALELVTCTAAHRTDQWEQVVQMLCEMLQHEQLELVRMALTRVGTLPFAAIQAVVIRATGHIVALGSHPNAYIRRAAVRAALAAVMRERALTFVPSADDAARSLLKTAPSGSQQKSTQNSTISVSLDASQHPPLSQHELPAADRKVLMASLEKLTLMICESTLDDDDGVAVNALWNAVNFASAARKRDPLLSTRNALASAMWDLLLANISSIATRMDDVSDSASADIRWRREARAALATLAAVALSGVDVQISIENDADTDTGAVRNVMVDGGAEEDMHKLRKWALSWTDAKLSKLMELDLGHRERADAAKVGSLLLASFNLLHICHSVQPHNKSDVDYQAHVIRWATRALSCITRLLTHYSRDSDRYGGGVQAGSREAEEGAHVSTSTGSSGVNANGRSDGVGSGPHAQDLSRTILSYEEIGKAISLFTRSLRSAAGWGVSISNVLANCAFILRFIAARKSEHERACNFRVVCELVVSAEIGVAQFSADRTGGSVQGHAGATVKLVSSREFSGIMSQGLAKRDMSVACELLASLYQACLHAARWVEVFELPPNAKQAPVVSGPDGSSIDVRSRQHMIAEAWALLTGKVLIKTSRVLVFPHCSTLSYAREYYLKLFEALGQFSAYLQRPQQSGGASGAGGLQEYETVQELLIQCALKQDDPNVRSALITSSTKYWLESGLKSEASVGQMQKAMWRHLLREYRDRKRAIEYFQDGRYWVPALSQGDAARSTFQSDHALTVCSAAVELIKRVPRHADALIGMLRKYYQAFRAARCHDDMASAYIVATLNSLAIFNDKYHPKPVEARLLARFQSKFGYAPLGWLASVSESCIRASSRHGLTTPDLRALIGTEHAQIRAATAIHSLAGAGVDKYRVTNEFWKQYGQDHLRPEHDMVADPPLLAGFRQQWDWTSSRESSASLMISGSADPFGIVASHALLVEAGILRVRLAVTNRTRMDARNVSVRFASSGGLQVFSDQLSERWMGAFTAGESKVVVLPFRCDPRSLQNTDDEKEQDSSRNTAQWKLDRRSVGEAFVFCTLVIHKDEREAGSASGAADVVAMQPALPYSVPISEILLLLAPGQSCGLDVFRRRWDVLSRPAQFYVFIDATQDLNILVDVLQRRAPLREVGRMRNFTHFSALASDSVSGHYVTVAVYAAEAETRRGRGPCMATVQVRSAQYVFSESFALECRQWLAEYDFRIVDLENAKRTPQELKVFPRDQYYLKSGQELNVHARWRNAQYARMHF</sequence>
<proteinExistence type="predicted"/>
<dbReference type="EMBL" id="VRMN01000001">
    <property type="protein sequence ID" value="KAA8499245.1"/>
    <property type="molecule type" value="Genomic_DNA"/>
</dbReference>
<dbReference type="Proteomes" id="UP000324585">
    <property type="component" value="Unassembled WGS sequence"/>
</dbReference>
<feature type="region of interest" description="Disordered" evidence="1">
    <location>
        <begin position="428"/>
        <end position="470"/>
    </location>
</feature>
<evidence type="ECO:0000313" key="3">
    <source>
        <dbReference type="Proteomes" id="UP000324585"/>
    </source>
</evidence>
<reference evidence="3" key="1">
    <citation type="journal article" date="2019" name="Nat. Commun.">
        <title>Expansion of phycobilisome linker gene families in mesophilic red algae.</title>
        <authorList>
            <person name="Lee J."/>
            <person name="Kim D."/>
            <person name="Bhattacharya D."/>
            <person name="Yoon H.S."/>
        </authorList>
    </citation>
    <scope>NUCLEOTIDE SEQUENCE [LARGE SCALE GENOMIC DNA]</scope>
    <source>
        <strain evidence="3">CCMP 1328</strain>
    </source>
</reference>